<dbReference type="Proteomes" id="UP000326936">
    <property type="component" value="Plasmid pTHAF100_a"/>
</dbReference>
<dbReference type="GO" id="GO:0006508">
    <property type="term" value="P:proteolysis"/>
    <property type="evidence" value="ECO:0007669"/>
    <property type="project" value="UniProtKB-KW"/>
</dbReference>
<dbReference type="InterPro" id="IPR011096">
    <property type="entry name" value="FTP_domain"/>
</dbReference>
<dbReference type="InterPro" id="IPR013856">
    <property type="entry name" value="Peptidase_M4_domain"/>
</dbReference>
<protein>
    <recommendedName>
        <fullName evidence="11">Neutral metalloproteinase</fullName>
        <ecNumber evidence="11">3.4.24.-</ecNumber>
    </recommendedName>
</protein>
<dbReference type="GO" id="GO:0046872">
    <property type="term" value="F:metal ion binding"/>
    <property type="evidence" value="ECO:0007669"/>
    <property type="project" value="UniProtKB-UniRule"/>
</dbReference>
<dbReference type="Gene3D" id="3.10.450.490">
    <property type="match status" value="1"/>
</dbReference>
<evidence type="ECO:0000256" key="3">
    <source>
        <dbReference type="ARBA" id="ARBA00022670"/>
    </source>
</evidence>
<keyword evidence="9" id="KW-0865">Zymogen</keyword>
<evidence type="ECO:0000256" key="11">
    <source>
        <dbReference type="RuleBase" id="RU366073"/>
    </source>
</evidence>
<dbReference type="Pfam" id="PF07504">
    <property type="entry name" value="FTP"/>
    <property type="match status" value="1"/>
</dbReference>
<dbReference type="InterPro" id="IPR023612">
    <property type="entry name" value="Peptidase_M4"/>
</dbReference>
<keyword evidence="7 11" id="KW-0862">Zinc</keyword>
<dbReference type="EC" id="3.4.24.-" evidence="11"/>
<gene>
    <name evidence="17" type="primary">nprV1</name>
    <name evidence="17" type="ORF">FIV01_17270</name>
</gene>
<evidence type="ECO:0000256" key="1">
    <source>
        <dbReference type="ARBA" id="ARBA00001947"/>
    </source>
</evidence>
<dbReference type="Gene3D" id="3.10.450.40">
    <property type="match status" value="1"/>
</dbReference>
<dbReference type="Gene3D" id="1.10.390.10">
    <property type="entry name" value="Neutral Protease Domain 2"/>
    <property type="match status" value="1"/>
</dbReference>
<proteinExistence type="inferred from homology"/>
<evidence type="ECO:0000256" key="8">
    <source>
        <dbReference type="ARBA" id="ARBA00023049"/>
    </source>
</evidence>
<dbReference type="InterPro" id="IPR050728">
    <property type="entry name" value="Zinc_Metalloprotease_M4"/>
</dbReference>
<keyword evidence="5 11" id="KW-0732">Signal</keyword>
<evidence type="ECO:0000313" key="18">
    <source>
        <dbReference type="Proteomes" id="UP000326936"/>
    </source>
</evidence>
<feature type="domain" description="Peptidase M4 C-terminal" evidence="13">
    <location>
        <begin position="352"/>
        <end position="496"/>
    </location>
</feature>
<dbReference type="InterPro" id="IPR001570">
    <property type="entry name" value="Peptidase_M4_C_domain"/>
</dbReference>
<name>A0A5P9CQB8_9VIBR</name>
<comment type="cofactor">
    <cofactor evidence="1 11">
        <name>Zn(2+)</name>
        <dbReference type="ChEBI" id="CHEBI:29105"/>
    </cofactor>
</comment>
<reference evidence="17 18" key="1">
    <citation type="submission" date="2019-10" db="EMBL/GenBank/DDBJ databases">
        <title>Complete genome sequence of Vibrio sp. strain THAF100, isolated from non-filtered water from the water column of tank 6 of a marine aquarium containing stony-coral fragments. Water maintained at 26 degree C.</title>
        <authorList>
            <person name="Ruckert C."/>
            <person name="Franco A."/>
            <person name="Kalinowski J."/>
            <person name="Glaeser S."/>
        </authorList>
    </citation>
    <scope>NUCLEOTIDE SEQUENCE [LARGE SCALE GENOMIC DNA]</scope>
    <source>
        <strain evidence="17 18">THAF100</strain>
        <plasmid evidence="18">pthaf100_a</plasmid>
    </source>
</reference>
<dbReference type="OrthoDB" id="5378341at2"/>
<evidence type="ECO:0000256" key="5">
    <source>
        <dbReference type="ARBA" id="ARBA00022729"/>
    </source>
</evidence>
<evidence type="ECO:0000259" key="15">
    <source>
        <dbReference type="Pfam" id="PF04151"/>
    </source>
</evidence>
<evidence type="ECO:0000313" key="17">
    <source>
        <dbReference type="EMBL" id="QFT28143.1"/>
    </source>
</evidence>
<dbReference type="SUPFAM" id="SSF89260">
    <property type="entry name" value="Collagen-binding domain"/>
    <property type="match status" value="1"/>
</dbReference>
<keyword evidence="4" id="KW-0479">Metal-binding</keyword>
<evidence type="ECO:0000256" key="10">
    <source>
        <dbReference type="PIRSR" id="PIRSR623612-1"/>
    </source>
</evidence>
<evidence type="ECO:0000256" key="2">
    <source>
        <dbReference type="ARBA" id="ARBA00009388"/>
    </source>
</evidence>
<keyword evidence="11" id="KW-0964">Secreted</keyword>
<comment type="subcellular location">
    <subcellularLocation>
        <location evidence="11">Secreted</location>
    </subcellularLocation>
</comment>
<feature type="domain" description="FTP" evidence="16">
    <location>
        <begin position="52"/>
        <end position="89"/>
    </location>
</feature>
<evidence type="ECO:0000259" key="16">
    <source>
        <dbReference type="Pfam" id="PF07504"/>
    </source>
</evidence>
<dbReference type="EMBL" id="CP045351">
    <property type="protein sequence ID" value="QFT28143.1"/>
    <property type="molecule type" value="Genomic_DNA"/>
</dbReference>
<evidence type="ECO:0000259" key="13">
    <source>
        <dbReference type="Pfam" id="PF02868"/>
    </source>
</evidence>
<keyword evidence="18" id="KW-1185">Reference proteome</keyword>
<feature type="active site" description="Proton donor" evidence="10">
    <location>
        <position position="424"/>
    </location>
</feature>
<keyword evidence="6 11" id="KW-0378">Hydrolase</keyword>
<feature type="domain" description="Peptidase M4" evidence="12">
    <location>
        <begin position="207"/>
        <end position="349"/>
    </location>
</feature>
<comment type="similarity">
    <text evidence="2 11">Belongs to the peptidase M4 family.</text>
</comment>
<feature type="domain" description="PepSY" evidence="14">
    <location>
        <begin position="114"/>
        <end position="189"/>
    </location>
</feature>
<evidence type="ECO:0000259" key="12">
    <source>
        <dbReference type="Pfam" id="PF01447"/>
    </source>
</evidence>
<dbReference type="Pfam" id="PF02868">
    <property type="entry name" value="Peptidase_M4_C"/>
    <property type="match status" value="1"/>
</dbReference>
<comment type="function">
    <text evidence="11">Extracellular zinc metalloprotease.</text>
</comment>
<dbReference type="PRINTS" id="PR00730">
    <property type="entry name" value="THERMOLYSIN"/>
</dbReference>
<dbReference type="InterPro" id="IPR027268">
    <property type="entry name" value="Peptidase_M4/M1_CTD_sf"/>
</dbReference>
<keyword evidence="8 11" id="KW-0482">Metalloprotease</keyword>
<dbReference type="FunFam" id="2.60.120.380:FF:000013">
    <property type="entry name" value="Alkaline serine protease"/>
    <property type="match status" value="1"/>
</dbReference>
<dbReference type="GO" id="GO:0004222">
    <property type="term" value="F:metalloendopeptidase activity"/>
    <property type="evidence" value="ECO:0007669"/>
    <property type="project" value="UniProtKB-UniRule"/>
</dbReference>
<dbReference type="GO" id="GO:0005576">
    <property type="term" value="C:extracellular region"/>
    <property type="evidence" value="ECO:0007669"/>
    <property type="project" value="UniProtKB-SubCell"/>
</dbReference>
<dbReference type="Pfam" id="PF04151">
    <property type="entry name" value="PPC"/>
    <property type="match status" value="1"/>
</dbReference>
<dbReference type="KEGG" id="vaq:FIV01_17270"/>
<dbReference type="PANTHER" id="PTHR33794:SF1">
    <property type="entry name" value="BACILLOLYSIN"/>
    <property type="match status" value="1"/>
</dbReference>
<evidence type="ECO:0000256" key="6">
    <source>
        <dbReference type="ARBA" id="ARBA00022801"/>
    </source>
</evidence>
<keyword evidence="3 11" id="KW-0645">Protease</keyword>
<dbReference type="CDD" id="cd09597">
    <property type="entry name" value="M4_TLP"/>
    <property type="match status" value="1"/>
</dbReference>
<dbReference type="Pfam" id="PF01447">
    <property type="entry name" value="Peptidase_M4"/>
    <property type="match status" value="1"/>
</dbReference>
<dbReference type="SUPFAM" id="SSF55486">
    <property type="entry name" value="Metalloproteases ('zincins'), catalytic domain"/>
    <property type="match status" value="1"/>
</dbReference>
<feature type="signal peptide" evidence="11">
    <location>
        <begin position="1"/>
        <end position="22"/>
    </location>
</feature>
<sequence length="607" mass="65926">MKQHQTLWLIAAGLGVSLPATAAQMITVKNDALLQETLKAQSTSVVPMETGFSEVKRVVLPNGKVKVRYQQTYMGLPVFNTSVVATQNKTSQSEVHGIMMQGISGDVTTPSPALDAKQAISAAKNAFKRKSLVESDAPIENTKSELMVWLDESNTAKVVYMVDFFVAAQVPQRPFYFIDANTGEVLKHWRGLNHAQAAGTGPGGNEKTGQYNFGSDYPGFVISKSGNTCIMNNDAVKTVDLNGRTSGSTAYSYSCNDDSNFNDHKFVNGAYSPLNDAHYFGKVVFDMYKDWMNTAPLTFQLTMRVHYGNSYENAFWNGTSMTFGDGKNRFYPLVDINVSAHEVSHGFTEQNSGLVYANMSGGMNEAFSDIAGEAAEYYMKGSVDWIVGADIFKSQGGLRYFDQPSRDGRSIDHASDYYNGLNVHYSSGVFNRAFYLLANKAGWDVRKGFEIFTLANQMYWTANSTFDEGGCGVAKAASDMGYPVADVEDAFNTVGVNASCGATPPPTDNVLVKGTPVTNLSGARLSETFYTFSVESASNAVVSMSGGSGDADLYVKAGSKPSTNSFDCRPYKYGNNEQCTVSAAPGMTYHVMVRAYSSYSGVTLRLD</sequence>
<dbReference type="PANTHER" id="PTHR33794">
    <property type="entry name" value="BACILLOLYSIN"/>
    <property type="match status" value="1"/>
</dbReference>
<dbReference type="Gene3D" id="3.10.170.10">
    <property type="match status" value="1"/>
</dbReference>
<evidence type="ECO:0000256" key="7">
    <source>
        <dbReference type="ARBA" id="ARBA00022833"/>
    </source>
</evidence>
<feature type="chain" id="PRO_5025093464" description="Neutral metalloproteinase" evidence="11">
    <location>
        <begin position="23"/>
        <end position="607"/>
    </location>
</feature>
<keyword evidence="17" id="KW-0614">Plasmid</keyword>
<dbReference type="InterPro" id="IPR007280">
    <property type="entry name" value="Peptidase_C_arc/bac"/>
</dbReference>
<dbReference type="Gene3D" id="2.60.120.380">
    <property type="match status" value="1"/>
</dbReference>
<dbReference type="InterPro" id="IPR025711">
    <property type="entry name" value="PepSY"/>
</dbReference>
<evidence type="ECO:0000259" key="14">
    <source>
        <dbReference type="Pfam" id="PF03413"/>
    </source>
</evidence>
<dbReference type="Pfam" id="PF03413">
    <property type="entry name" value="PepSY"/>
    <property type="match status" value="1"/>
</dbReference>
<dbReference type="AlphaFoldDB" id="A0A5P9CQB8"/>
<geneLocation type="plasmid" evidence="18">
    <name>pthaf100_a</name>
</geneLocation>
<evidence type="ECO:0000256" key="4">
    <source>
        <dbReference type="ARBA" id="ARBA00022723"/>
    </source>
</evidence>
<feature type="domain" description="Peptidase C-terminal archaeal/bacterial" evidence="15">
    <location>
        <begin position="528"/>
        <end position="595"/>
    </location>
</feature>
<accession>A0A5P9CQB8</accession>
<evidence type="ECO:0000256" key="9">
    <source>
        <dbReference type="ARBA" id="ARBA00023145"/>
    </source>
</evidence>
<dbReference type="RefSeq" id="WP_152432184.1">
    <property type="nucleotide sequence ID" value="NZ_CBCSDK010000008.1"/>
</dbReference>
<feature type="active site" evidence="10">
    <location>
        <position position="342"/>
    </location>
</feature>
<organism evidence="17 18">
    <name type="scientific">Vibrio aquimaris</name>
    <dbReference type="NCBI Taxonomy" id="2587862"/>
    <lineage>
        <taxon>Bacteria</taxon>
        <taxon>Pseudomonadati</taxon>
        <taxon>Pseudomonadota</taxon>
        <taxon>Gammaproteobacteria</taxon>
        <taxon>Vibrionales</taxon>
        <taxon>Vibrionaceae</taxon>
        <taxon>Vibrio</taxon>
    </lineage>
</organism>